<evidence type="ECO:0000313" key="1">
    <source>
        <dbReference type="EMBL" id="CAB1425622.1"/>
    </source>
</evidence>
<protein>
    <submittedName>
        <fullName evidence="1">Uncharacterized protein</fullName>
    </submittedName>
</protein>
<name>A0A9N7U7Y8_PLEPL</name>
<evidence type="ECO:0000313" key="2">
    <source>
        <dbReference type="Proteomes" id="UP001153269"/>
    </source>
</evidence>
<reference evidence="1" key="1">
    <citation type="submission" date="2020-03" db="EMBL/GenBank/DDBJ databases">
        <authorList>
            <person name="Weist P."/>
        </authorList>
    </citation>
    <scope>NUCLEOTIDE SEQUENCE</scope>
</reference>
<sequence length="106" mass="11528">MTQLLDTAWLRFSLSSVVPPLGLSLCVSIHRGRPSTPATTQPLPTHLPIYSCRAMSTSRLLPLHTSSGYPAPQLESRSNKSIHKLLSSVSVSEESIPRQSHPLETG</sequence>
<proteinExistence type="predicted"/>
<dbReference type="Proteomes" id="UP001153269">
    <property type="component" value="Unassembled WGS sequence"/>
</dbReference>
<gene>
    <name evidence="1" type="ORF">PLEPLA_LOCUS13554</name>
</gene>
<dbReference type="AlphaFoldDB" id="A0A9N7U7Y8"/>
<organism evidence="1 2">
    <name type="scientific">Pleuronectes platessa</name>
    <name type="common">European plaice</name>
    <dbReference type="NCBI Taxonomy" id="8262"/>
    <lineage>
        <taxon>Eukaryota</taxon>
        <taxon>Metazoa</taxon>
        <taxon>Chordata</taxon>
        <taxon>Craniata</taxon>
        <taxon>Vertebrata</taxon>
        <taxon>Euteleostomi</taxon>
        <taxon>Actinopterygii</taxon>
        <taxon>Neopterygii</taxon>
        <taxon>Teleostei</taxon>
        <taxon>Neoteleostei</taxon>
        <taxon>Acanthomorphata</taxon>
        <taxon>Carangaria</taxon>
        <taxon>Pleuronectiformes</taxon>
        <taxon>Pleuronectoidei</taxon>
        <taxon>Pleuronectidae</taxon>
        <taxon>Pleuronectes</taxon>
    </lineage>
</organism>
<accession>A0A9N7U7Y8</accession>
<dbReference type="EMBL" id="CADEAL010000820">
    <property type="protein sequence ID" value="CAB1425622.1"/>
    <property type="molecule type" value="Genomic_DNA"/>
</dbReference>
<comment type="caution">
    <text evidence="1">The sequence shown here is derived from an EMBL/GenBank/DDBJ whole genome shotgun (WGS) entry which is preliminary data.</text>
</comment>
<keyword evidence="2" id="KW-1185">Reference proteome</keyword>